<evidence type="ECO:0000256" key="2">
    <source>
        <dbReference type="ARBA" id="ARBA00022618"/>
    </source>
</evidence>
<evidence type="ECO:0000256" key="1">
    <source>
        <dbReference type="ARBA" id="ARBA00004123"/>
    </source>
</evidence>
<evidence type="ECO:0000256" key="5">
    <source>
        <dbReference type="ARBA" id="ARBA00023306"/>
    </source>
</evidence>
<keyword evidence="8" id="KW-1185">Reference proteome</keyword>
<proteinExistence type="predicted"/>
<dbReference type="GO" id="GO:0005198">
    <property type="term" value="F:structural molecule activity"/>
    <property type="evidence" value="ECO:0007669"/>
    <property type="project" value="EnsemblFungi"/>
</dbReference>
<keyword evidence="2" id="KW-0132">Cell division</keyword>
<dbReference type="PANTHER" id="PTHR12663:SF0">
    <property type="entry name" value="PRECOCIOUS DISSOCIATION OF SISTERS 5, ISOFORM A"/>
    <property type="match status" value="1"/>
</dbReference>
<dbReference type="GO" id="GO:0140588">
    <property type="term" value="P:chromatin looping"/>
    <property type="evidence" value="ECO:0007669"/>
    <property type="project" value="EnsemblFungi"/>
</dbReference>
<dbReference type="InterPro" id="IPR039776">
    <property type="entry name" value="Pds5"/>
</dbReference>
<dbReference type="AlphaFoldDB" id="A0A1G4JVD1"/>
<organism evidence="7 8">
    <name type="scientific">Lachancea dasiensis</name>
    <dbReference type="NCBI Taxonomy" id="1072105"/>
    <lineage>
        <taxon>Eukaryota</taxon>
        <taxon>Fungi</taxon>
        <taxon>Dikarya</taxon>
        <taxon>Ascomycota</taxon>
        <taxon>Saccharomycotina</taxon>
        <taxon>Saccharomycetes</taxon>
        <taxon>Saccharomycetales</taxon>
        <taxon>Saccharomycetaceae</taxon>
        <taxon>Lachancea</taxon>
    </lineage>
</organism>
<dbReference type="GO" id="GO:0007130">
    <property type="term" value="P:synaptonemal complex assembly"/>
    <property type="evidence" value="ECO:0007669"/>
    <property type="project" value="EnsemblFungi"/>
</dbReference>
<dbReference type="GO" id="GO:0005829">
    <property type="term" value="C:cytosol"/>
    <property type="evidence" value="ECO:0007669"/>
    <property type="project" value="EnsemblFungi"/>
</dbReference>
<feature type="region of interest" description="Disordered" evidence="6">
    <location>
        <begin position="1198"/>
        <end position="1269"/>
    </location>
</feature>
<dbReference type="GO" id="GO:0006302">
    <property type="term" value="P:double-strand break repair"/>
    <property type="evidence" value="ECO:0007669"/>
    <property type="project" value="EnsemblFungi"/>
</dbReference>
<dbReference type="GO" id="GO:0035808">
    <property type="term" value="C:meiotic recombination initiation complex"/>
    <property type="evidence" value="ECO:0007669"/>
    <property type="project" value="EnsemblFungi"/>
</dbReference>
<keyword evidence="3" id="KW-0498">Mitosis</keyword>
<evidence type="ECO:0000313" key="8">
    <source>
        <dbReference type="Proteomes" id="UP000190274"/>
    </source>
</evidence>
<keyword evidence="5" id="KW-0131">Cell cycle</keyword>
<comment type="subcellular location">
    <subcellularLocation>
        <location evidence="1">Nucleus</location>
    </subcellularLocation>
</comment>
<feature type="compositionally biased region" description="Acidic residues" evidence="6">
    <location>
        <begin position="1223"/>
        <end position="1233"/>
    </location>
</feature>
<protein>
    <submittedName>
        <fullName evidence="7">LADA_0G12090g1_1</fullName>
    </submittedName>
</protein>
<dbReference type="SUPFAM" id="SSF48371">
    <property type="entry name" value="ARM repeat"/>
    <property type="match status" value="1"/>
</dbReference>
<dbReference type="GO" id="GO:0051301">
    <property type="term" value="P:cell division"/>
    <property type="evidence" value="ECO:0007669"/>
    <property type="project" value="UniProtKB-KW"/>
</dbReference>
<dbReference type="GO" id="GO:0007076">
    <property type="term" value="P:mitotic chromosome condensation"/>
    <property type="evidence" value="ECO:0007669"/>
    <property type="project" value="EnsemblFungi"/>
</dbReference>
<dbReference type="EMBL" id="LT598457">
    <property type="protein sequence ID" value="SCU94888.1"/>
    <property type="molecule type" value="Genomic_DNA"/>
</dbReference>
<evidence type="ECO:0000256" key="4">
    <source>
        <dbReference type="ARBA" id="ARBA00023242"/>
    </source>
</evidence>
<sequence length="1269" mass="144735">MVRSTSRLEFKHSIISTIKDNVSTTQILERLAQLQDELSGLQQGVVNLATVNRYKSELVNRKVLKSKDLGIRAFAACCLSDILRLYAPDAPYTDKELVEIFQLFLEQFSLLQQPENGYIMQQTYLITNLLEYRSIVLITDLPNSSQLINELFEIFYAPKNAAIPEKLFAVISGLMGEIISECDSMPMSALKLVFNKFLSHKRGVSLSGLSYKKDSGLALSLGICQTYSNRLGRHFIKFYSEIMYEVLAEDEDEQEIDKDSSSYKTLVKLGRLTTELWIHAPDLVGSVIGFLYQLLNSDNELFREAATRCVSEMLKTSSLINFAVAHSDTYKLWLTKMADISSQVRHAWVSEIPQILSERSDLATEIARGLAKALIDSDHSVRLRAVRVFHELPVKRLWGCISNPAVFTGLLHLTREARPDIRTECIEAVARIYDESLQEIPRNDENKEAWEVVDSIPSIFFNLYYINDPNINMQVDRLLFERFLPLDLSKEAFVNKLLNMMANFDEKACSSFYAFNKRQEQMSVVLSKFLSFCENSFSSDVGVAKFSAEKLTKTIDWFCQGFSKEYNVQEILKVFKELNDRRLHHLIRVAIDEASNHTTVRNAITELFKRLADPELFRKRNLKIDSRFTREHFTLVIKVLVYRAASVIFNVSSLAVLLKNAGTSQNSELSLKRQLIENISVIKPGAFKGQINSLVNVIIKFDEHTSDPSATLSLAEAMRTLYKISKSNRQHLKSSDPFFFDKLEDYAKHGSIITAKYATKLLSLLWDARDYFMRIKTSILPLNLESKYLATNVLVLSEIIKSDPQLLEEESTEVVSLLIKEVLLTNKTVGDTDGQASWISDDEIFCNEANSFLAAKIFSLKLFARKLQVMALDTEQNEMTNAFIERILKLFFYLIASGGELISEFNERYYPTPSNYQSKLRCYSGLQILKLARHSTLNKFIRPGDIGKLVNLMEDESFEVRSLFIGKLKDFAGDEVISIKYLPLIFFTAYEPDMPLKSTTKMWISLTLTKENFKKGTFFERVLPRLIHSIAHHPDIEEGLQIKGEQFMSSLATATGYLVFYFHAVANPHNLSLLYYLAGRIRQYKDSLLDESVDNDKMANDEKLRNSSIKGSGIYIISELAQLILGQFKEQNTWTLSSYPGKLNLPSDLFEPFDTIEDARKNTFEVFVKPNELESLKKMISVKVTRLYKQRGTVLKSLGQKRPLTDERRPTKKGRQAEQAPIDGDDNGNDDGDNAYVPPKISTDTKSETRKSSRQKKAVDYADDNSDED</sequence>
<dbReference type="PANTHER" id="PTHR12663">
    <property type="entry name" value="ANDROGEN INDUCED INHIBITOR OF PROLIFERATION AS3 / PDS5-RELATED"/>
    <property type="match status" value="1"/>
</dbReference>
<name>A0A1G4JVD1_9SACH</name>
<dbReference type="STRING" id="1266660.A0A1G4JVD1"/>
<dbReference type="GO" id="GO:0042138">
    <property type="term" value="P:meiotic DNA double-strand break formation"/>
    <property type="evidence" value="ECO:0007669"/>
    <property type="project" value="EnsemblFungi"/>
</dbReference>
<dbReference type="InterPro" id="IPR016024">
    <property type="entry name" value="ARM-type_fold"/>
</dbReference>
<dbReference type="Gene3D" id="1.25.10.10">
    <property type="entry name" value="Leucine-rich Repeat Variant"/>
    <property type="match status" value="1"/>
</dbReference>
<accession>A0A1G4JVD1</accession>
<dbReference type="GO" id="GO:0007064">
    <property type="term" value="P:mitotic sister chromatid cohesion"/>
    <property type="evidence" value="ECO:0007669"/>
    <property type="project" value="EnsemblFungi"/>
</dbReference>
<dbReference type="InterPro" id="IPR011989">
    <property type="entry name" value="ARM-like"/>
</dbReference>
<keyword evidence="4" id="KW-0539">Nucleus</keyword>
<evidence type="ECO:0000313" key="7">
    <source>
        <dbReference type="EMBL" id="SCU94888.1"/>
    </source>
</evidence>
<evidence type="ECO:0000256" key="3">
    <source>
        <dbReference type="ARBA" id="ARBA00022776"/>
    </source>
</evidence>
<dbReference type="Pfam" id="PF20168">
    <property type="entry name" value="PDS5"/>
    <property type="match status" value="1"/>
</dbReference>
<dbReference type="OrthoDB" id="200660at2759"/>
<reference evidence="8" key="1">
    <citation type="submission" date="2016-03" db="EMBL/GenBank/DDBJ databases">
        <authorList>
            <person name="Devillers H."/>
        </authorList>
    </citation>
    <scope>NUCLEOTIDE SEQUENCE [LARGE SCALE GENOMIC DNA]</scope>
</reference>
<evidence type="ECO:0000256" key="6">
    <source>
        <dbReference type="SAM" id="MobiDB-lite"/>
    </source>
</evidence>
<dbReference type="CDD" id="cd19953">
    <property type="entry name" value="PDS5"/>
    <property type="match status" value="1"/>
</dbReference>
<dbReference type="Proteomes" id="UP000190274">
    <property type="component" value="Chromosome G"/>
</dbReference>
<gene>
    <name evidence="7" type="ORF">LADA_0G12090G</name>
</gene>